<organism evidence="4 5">
    <name type="scientific">Caligus rogercresseyi</name>
    <name type="common">Sea louse</name>
    <dbReference type="NCBI Taxonomy" id="217165"/>
    <lineage>
        <taxon>Eukaryota</taxon>
        <taxon>Metazoa</taxon>
        <taxon>Ecdysozoa</taxon>
        <taxon>Arthropoda</taxon>
        <taxon>Crustacea</taxon>
        <taxon>Multicrustacea</taxon>
        <taxon>Hexanauplia</taxon>
        <taxon>Copepoda</taxon>
        <taxon>Siphonostomatoida</taxon>
        <taxon>Caligidae</taxon>
        <taxon>Caligus</taxon>
    </lineage>
</organism>
<dbReference type="AlphaFoldDB" id="A0A7T8KGU9"/>
<evidence type="ECO:0000313" key="4">
    <source>
        <dbReference type="EMBL" id="QQP55692.1"/>
    </source>
</evidence>
<reference evidence="5" key="1">
    <citation type="submission" date="2021-01" db="EMBL/GenBank/DDBJ databases">
        <title>Caligus Genome Assembly.</title>
        <authorList>
            <person name="Gallardo-Escarate C."/>
        </authorList>
    </citation>
    <scope>NUCLEOTIDE SEQUENCE [LARGE SCALE GENOMIC DNA]</scope>
</reference>
<feature type="domain" description="C2H2-type" evidence="3">
    <location>
        <begin position="55"/>
        <end position="83"/>
    </location>
</feature>
<evidence type="ECO:0000259" key="3">
    <source>
        <dbReference type="PROSITE" id="PS50157"/>
    </source>
</evidence>
<gene>
    <name evidence="4" type="ORF">FKW44_000121</name>
</gene>
<dbReference type="InterPro" id="IPR013087">
    <property type="entry name" value="Znf_C2H2_type"/>
</dbReference>
<evidence type="ECO:0000256" key="1">
    <source>
        <dbReference type="PROSITE-ProRule" id="PRU00042"/>
    </source>
</evidence>
<dbReference type="GO" id="GO:0008270">
    <property type="term" value="F:zinc ion binding"/>
    <property type="evidence" value="ECO:0007669"/>
    <property type="project" value="UniProtKB-KW"/>
</dbReference>
<keyword evidence="1" id="KW-0863">Zinc-finger</keyword>
<keyword evidence="1" id="KW-0862">Zinc</keyword>
<feature type="region of interest" description="Disordered" evidence="2">
    <location>
        <begin position="144"/>
        <end position="169"/>
    </location>
</feature>
<accession>A0A7T8KGU9</accession>
<dbReference type="Proteomes" id="UP000595437">
    <property type="component" value="Chromosome 1"/>
</dbReference>
<dbReference type="Gene3D" id="3.30.160.60">
    <property type="entry name" value="Classic Zinc Finger"/>
    <property type="match status" value="1"/>
</dbReference>
<keyword evidence="5" id="KW-1185">Reference proteome</keyword>
<dbReference type="SMART" id="SM00355">
    <property type="entry name" value="ZnF_C2H2"/>
    <property type="match status" value="4"/>
</dbReference>
<dbReference type="OrthoDB" id="8823111at2759"/>
<evidence type="ECO:0000313" key="5">
    <source>
        <dbReference type="Proteomes" id="UP000595437"/>
    </source>
</evidence>
<dbReference type="PROSITE" id="PS00028">
    <property type="entry name" value="ZINC_FINGER_C2H2_1"/>
    <property type="match status" value="1"/>
</dbReference>
<dbReference type="EMBL" id="CP045890">
    <property type="protein sequence ID" value="QQP55692.1"/>
    <property type="molecule type" value="Genomic_DNA"/>
</dbReference>
<dbReference type="PROSITE" id="PS50157">
    <property type="entry name" value="ZINC_FINGER_C2H2_2"/>
    <property type="match status" value="1"/>
</dbReference>
<evidence type="ECO:0000256" key="2">
    <source>
        <dbReference type="SAM" id="MobiDB-lite"/>
    </source>
</evidence>
<protein>
    <recommendedName>
        <fullName evidence="3">C2H2-type domain-containing protein</fullName>
    </recommendedName>
</protein>
<sequence>NWKSDYAKRAKVQCYLCSYAGSKRSNMPRHYADVHAYDKDHTAPTQSNEDDPDGALCPECGEHFRNRHSLISHLLKIHTKSTGEQCLYCSFRYLDIEEHINALHPQEKSASIQYCLKCIPKQSFDSFEDLLRHTRSYHRKLFELRRPQSDQQHAQEQPPMRELWEKDRL</sequence>
<feature type="non-terminal residue" evidence="4">
    <location>
        <position position="1"/>
    </location>
</feature>
<proteinExistence type="predicted"/>
<name>A0A7T8KGU9_CALRO</name>
<keyword evidence="1" id="KW-0479">Metal-binding</keyword>